<dbReference type="GO" id="GO:0006450">
    <property type="term" value="P:regulation of translational fidelity"/>
    <property type="evidence" value="ECO:0007669"/>
    <property type="project" value="InterPro"/>
</dbReference>
<dbReference type="RefSeq" id="WP_111064064.1">
    <property type="nucleotide sequence ID" value="NZ_JBHUCU010000006.1"/>
</dbReference>
<accession>A0A2W1NE77</accession>
<evidence type="ECO:0000313" key="2">
    <source>
        <dbReference type="EMBL" id="PZE16366.1"/>
    </source>
</evidence>
<reference evidence="2 3" key="1">
    <citation type="submission" date="2018-06" db="EMBL/GenBank/DDBJ databases">
        <title>The draft genome sequence of Crocinitomix sp. SM1701.</title>
        <authorList>
            <person name="Zhang X."/>
        </authorList>
    </citation>
    <scope>NUCLEOTIDE SEQUENCE [LARGE SCALE GENOMIC DNA]</scope>
    <source>
        <strain evidence="2 3">SM1701</strain>
    </source>
</reference>
<dbReference type="GO" id="GO:0016740">
    <property type="term" value="F:transferase activity"/>
    <property type="evidence" value="ECO:0007669"/>
    <property type="project" value="UniProtKB-KW"/>
</dbReference>
<dbReference type="InterPro" id="IPR036113">
    <property type="entry name" value="Asp/Glu-ADT_sf_sub_c"/>
</dbReference>
<dbReference type="NCBIfam" id="TIGR00135">
    <property type="entry name" value="gatC"/>
    <property type="match status" value="1"/>
</dbReference>
<keyword evidence="1" id="KW-0648">Protein biosynthesis</keyword>
<dbReference type="Gene3D" id="1.10.20.60">
    <property type="entry name" value="Glu-tRNAGln amidotransferase C subunit, N-terminal domain"/>
    <property type="match status" value="1"/>
</dbReference>
<dbReference type="OrthoDB" id="9813938at2"/>
<comment type="subunit">
    <text evidence="1">Heterotrimer of A, B and C subunits.</text>
</comment>
<dbReference type="GO" id="GO:0005524">
    <property type="term" value="F:ATP binding"/>
    <property type="evidence" value="ECO:0007669"/>
    <property type="project" value="UniProtKB-KW"/>
</dbReference>
<dbReference type="AlphaFoldDB" id="A0A2W1NE77"/>
<evidence type="ECO:0000256" key="1">
    <source>
        <dbReference type="HAMAP-Rule" id="MF_00122"/>
    </source>
</evidence>
<dbReference type="PANTHER" id="PTHR15004:SF0">
    <property type="entry name" value="GLUTAMYL-TRNA(GLN) AMIDOTRANSFERASE SUBUNIT C, MITOCHONDRIAL"/>
    <property type="match status" value="1"/>
</dbReference>
<keyword evidence="1" id="KW-0436">Ligase</keyword>
<dbReference type="GO" id="GO:0050566">
    <property type="term" value="F:asparaginyl-tRNA synthase (glutamine-hydrolyzing) activity"/>
    <property type="evidence" value="ECO:0007669"/>
    <property type="project" value="RHEA"/>
</dbReference>
<keyword evidence="1" id="KW-0547">Nucleotide-binding</keyword>
<dbReference type="GO" id="GO:0050567">
    <property type="term" value="F:glutaminyl-tRNA synthase (glutamine-hydrolyzing) activity"/>
    <property type="evidence" value="ECO:0007669"/>
    <property type="project" value="UniProtKB-UniRule"/>
</dbReference>
<sequence length="97" mass="11235">MDITDDLIDHIAHLSRLNFDGDKKTVIKNDMEKMIQFVDQLNKIDTEDVEPLIFMSEAINVLREDIVKSEITQEEALKNATHKDSDYFKIAKVLDVK</sequence>
<protein>
    <recommendedName>
        <fullName evidence="1">Aspartyl/glutamyl-tRNA(Asn/Gln) amidotransferase subunit C</fullName>
        <shortName evidence="1">Asp/Glu-ADT subunit C</shortName>
        <ecNumber evidence="1">6.3.5.-</ecNumber>
    </recommendedName>
</protein>
<name>A0A2W1NE77_9FLAO</name>
<dbReference type="GO" id="GO:0006412">
    <property type="term" value="P:translation"/>
    <property type="evidence" value="ECO:0007669"/>
    <property type="project" value="UniProtKB-UniRule"/>
</dbReference>
<dbReference type="SUPFAM" id="SSF141000">
    <property type="entry name" value="Glu-tRNAGln amidotransferase C subunit"/>
    <property type="match status" value="1"/>
</dbReference>
<comment type="catalytic activity">
    <reaction evidence="1">
        <text>L-aspartyl-tRNA(Asn) + L-glutamine + ATP + H2O = L-asparaginyl-tRNA(Asn) + L-glutamate + ADP + phosphate + 2 H(+)</text>
        <dbReference type="Rhea" id="RHEA:14513"/>
        <dbReference type="Rhea" id="RHEA-COMP:9674"/>
        <dbReference type="Rhea" id="RHEA-COMP:9677"/>
        <dbReference type="ChEBI" id="CHEBI:15377"/>
        <dbReference type="ChEBI" id="CHEBI:15378"/>
        <dbReference type="ChEBI" id="CHEBI:29985"/>
        <dbReference type="ChEBI" id="CHEBI:30616"/>
        <dbReference type="ChEBI" id="CHEBI:43474"/>
        <dbReference type="ChEBI" id="CHEBI:58359"/>
        <dbReference type="ChEBI" id="CHEBI:78515"/>
        <dbReference type="ChEBI" id="CHEBI:78516"/>
        <dbReference type="ChEBI" id="CHEBI:456216"/>
    </reaction>
</comment>
<proteinExistence type="inferred from homology"/>
<dbReference type="EC" id="6.3.5.-" evidence="1"/>
<keyword evidence="3" id="KW-1185">Reference proteome</keyword>
<keyword evidence="1" id="KW-0067">ATP-binding</keyword>
<gene>
    <name evidence="1" type="primary">gatC</name>
    <name evidence="2" type="ORF">DNU06_13720</name>
</gene>
<dbReference type="GO" id="GO:0070681">
    <property type="term" value="P:glutaminyl-tRNAGln biosynthesis via transamidation"/>
    <property type="evidence" value="ECO:0007669"/>
    <property type="project" value="TreeGrafter"/>
</dbReference>
<comment type="caution">
    <text evidence="2">The sequence shown here is derived from an EMBL/GenBank/DDBJ whole genome shotgun (WGS) entry which is preliminary data.</text>
</comment>
<dbReference type="PANTHER" id="PTHR15004">
    <property type="entry name" value="GLUTAMYL-TRNA(GLN) AMIDOTRANSFERASE SUBUNIT C, MITOCHONDRIAL"/>
    <property type="match status" value="1"/>
</dbReference>
<dbReference type="HAMAP" id="MF_00122">
    <property type="entry name" value="GatC"/>
    <property type="match status" value="1"/>
</dbReference>
<dbReference type="InterPro" id="IPR003837">
    <property type="entry name" value="GatC"/>
</dbReference>
<organism evidence="2 3">
    <name type="scientific">Putridiphycobacter roseus</name>
    <dbReference type="NCBI Taxonomy" id="2219161"/>
    <lineage>
        <taxon>Bacteria</taxon>
        <taxon>Pseudomonadati</taxon>
        <taxon>Bacteroidota</taxon>
        <taxon>Flavobacteriia</taxon>
        <taxon>Flavobacteriales</taxon>
        <taxon>Crocinitomicaceae</taxon>
        <taxon>Putridiphycobacter</taxon>
    </lineage>
</organism>
<evidence type="ECO:0000313" key="3">
    <source>
        <dbReference type="Proteomes" id="UP000249248"/>
    </source>
</evidence>
<dbReference type="Proteomes" id="UP000249248">
    <property type="component" value="Unassembled WGS sequence"/>
</dbReference>
<keyword evidence="2" id="KW-0808">Transferase</keyword>
<dbReference type="EMBL" id="QKSB01000009">
    <property type="protein sequence ID" value="PZE16366.1"/>
    <property type="molecule type" value="Genomic_DNA"/>
</dbReference>
<comment type="function">
    <text evidence="1">Allows the formation of correctly charged Asn-tRNA(Asn) or Gln-tRNA(Gln) through the transamidation of misacylated Asp-tRNA(Asn) or Glu-tRNA(Gln) in organisms which lack either or both of asparaginyl-tRNA or glutaminyl-tRNA synthetases. The reaction takes place in the presence of glutamine and ATP through an activated phospho-Asp-tRNA(Asn) or phospho-Glu-tRNA(Gln).</text>
</comment>
<comment type="similarity">
    <text evidence="1">Belongs to the GatC family.</text>
</comment>
<comment type="catalytic activity">
    <reaction evidence="1">
        <text>L-glutamyl-tRNA(Gln) + L-glutamine + ATP + H2O = L-glutaminyl-tRNA(Gln) + L-glutamate + ADP + phosphate + H(+)</text>
        <dbReference type="Rhea" id="RHEA:17521"/>
        <dbReference type="Rhea" id="RHEA-COMP:9681"/>
        <dbReference type="Rhea" id="RHEA-COMP:9684"/>
        <dbReference type="ChEBI" id="CHEBI:15377"/>
        <dbReference type="ChEBI" id="CHEBI:15378"/>
        <dbReference type="ChEBI" id="CHEBI:29985"/>
        <dbReference type="ChEBI" id="CHEBI:30616"/>
        <dbReference type="ChEBI" id="CHEBI:43474"/>
        <dbReference type="ChEBI" id="CHEBI:58359"/>
        <dbReference type="ChEBI" id="CHEBI:78520"/>
        <dbReference type="ChEBI" id="CHEBI:78521"/>
        <dbReference type="ChEBI" id="CHEBI:456216"/>
    </reaction>
</comment>
<dbReference type="Pfam" id="PF02686">
    <property type="entry name" value="GatC"/>
    <property type="match status" value="1"/>
</dbReference>